<evidence type="ECO:0000313" key="3">
    <source>
        <dbReference type="Proteomes" id="UP000552709"/>
    </source>
</evidence>
<protein>
    <submittedName>
        <fullName evidence="2">Uncharacterized protein</fullName>
    </submittedName>
</protein>
<evidence type="ECO:0000256" key="1">
    <source>
        <dbReference type="SAM" id="MobiDB-lite"/>
    </source>
</evidence>
<accession>A0A7W8JTP7</accession>
<dbReference type="AlphaFoldDB" id="A0A7W8JTP7"/>
<organism evidence="2 3">
    <name type="scientific">Deinococcus humi</name>
    <dbReference type="NCBI Taxonomy" id="662880"/>
    <lineage>
        <taxon>Bacteria</taxon>
        <taxon>Thermotogati</taxon>
        <taxon>Deinococcota</taxon>
        <taxon>Deinococci</taxon>
        <taxon>Deinococcales</taxon>
        <taxon>Deinococcaceae</taxon>
        <taxon>Deinococcus</taxon>
    </lineage>
</organism>
<keyword evidence="3" id="KW-1185">Reference proteome</keyword>
<sequence length="138" mass="15072">MSAEKKSRGNRRPSGVGSNSQRFAVVQMPDGGEAKVPAAKDAATYICEATPKGDWPKQALIVLLYDAVWLNEGSVFEVEEMRPGRGMGVLKTLRVIVARARVQLHEGRYGQMQRWVLCEEVAGEDEAGGMGIPDLEVN</sequence>
<dbReference type="EMBL" id="JACHFL010000004">
    <property type="protein sequence ID" value="MBB5363057.1"/>
    <property type="molecule type" value="Genomic_DNA"/>
</dbReference>
<comment type="caution">
    <text evidence="2">The sequence shown here is derived from an EMBL/GenBank/DDBJ whole genome shotgun (WGS) entry which is preliminary data.</text>
</comment>
<feature type="region of interest" description="Disordered" evidence="1">
    <location>
        <begin position="1"/>
        <end position="23"/>
    </location>
</feature>
<dbReference type="RefSeq" id="WP_184131227.1">
    <property type="nucleotide sequence ID" value="NZ_JACHFL010000004.1"/>
</dbReference>
<reference evidence="2 3" key="1">
    <citation type="submission" date="2020-08" db="EMBL/GenBank/DDBJ databases">
        <title>Genomic Encyclopedia of Type Strains, Phase IV (KMG-IV): sequencing the most valuable type-strain genomes for metagenomic binning, comparative biology and taxonomic classification.</title>
        <authorList>
            <person name="Goeker M."/>
        </authorList>
    </citation>
    <scope>NUCLEOTIDE SEQUENCE [LARGE SCALE GENOMIC DNA]</scope>
    <source>
        <strain evidence="2 3">DSM 27939</strain>
    </source>
</reference>
<proteinExistence type="predicted"/>
<evidence type="ECO:0000313" key="2">
    <source>
        <dbReference type="EMBL" id="MBB5363057.1"/>
    </source>
</evidence>
<name>A0A7W8JTP7_9DEIO</name>
<gene>
    <name evidence="2" type="ORF">HNQ08_002155</name>
</gene>
<dbReference type="Proteomes" id="UP000552709">
    <property type="component" value="Unassembled WGS sequence"/>
</dbReference>